<keyword evidence="7" id="KW-0433">Leucine-rich repeat</keyword>
<dbReference type="AlphaFoldDB" id="A0A3L6TU02"/>
<dbReference type="InterPro" id="IPR001611">
    <property type="entry name" value="Leu-rich_rpt"/>
</dbReference>
<dbReference type="PANTHER" id="PTHR48005">
    <property type="entry name" value="LEUCINE RICH REPEAT KINASE 2"/>
    <property type="match status" value="1"/>
</dbReference>
<dbReference type="SUPFAM" id="SSF52058">
    <property type="entry name" value="L domain-like"/>
    <property type="match status" value="3"/>
</dbReference>
<dbReference type="EMBL" id="PQIB02000001">
    <property type="protein sequence ID" value="RLN43096.1"/>
    <property type="molecule type" value="Genomic_DNA"/>
</dbReference>
<evidence type="ECO:0000256" key="22">
    <source>
        <dbReference type="SAM" id="Phobius"/>
    </source>
</evidence>
<dbReference type="InterPro" id="IPR032675">
    <property type="entry name" value="LRR_dom_sf"/>
</dbReference>
<evidence type="ECO:0000256" key="19">
    <source>
        <dbReference type="ARBA" id="ARBA00047899"/>
    </source>
</evidence>
<evidence type="ECO:0000256" key="12">
    <source>
        <dbReference type="ARBA" id="ARBA00022741"/>
    </source>
</evidence>
<dbReference type="CDD" id="cd14066">
    <property type="entry name" value="STKc_IRAK"/>
    <property type="match status" value="1"/>
</dbReference>
<name>A0A3L6TU02_PANMI</name>
<keyword evidence="4" id="KW-1003">Cell membrane</keyword>
<evidence type="ECO:0000259" key="24">
    <source>
        <dbReference type="PROSITE" id="PS50011"/>
    </source>
</evidence>
<dbReference type="Proteomes" id="UP000275267">
    <property type="component" value="Unassembled WGS sequence"/>
</dbReference>
<keyword evidence="12 21" id="KW-0547">Nucleotide-binding</keyword>
<dbReference type="FunFam" id="3.30.200.20:FF:000309">
    <property type="entry name" value="Leucine-rich repeat receptor protein kinase MSP1"/>
    <property type="match status" value="1"/>
</dbReference>
<feature type="signal peptide" evidence="23">
    <location>
        <begin position="1"/>
        <end position="32"/>
    </location>
</feature>
<keyword evidence="8" id="KW-0808">Transferase</keyword>
<evidence type="ECO:0000256" key="3">
    <source>
        <dbReference type="ARBA" id="ARBA00012513"/>
    </source>
</evidence>
<dbReference type="Gene3D" id="3.30.200.20">
    <property type="entry name" value="Phosphorylase Kinase, domain 1"/>
    <property type="match status" value="1"/>
</dbReference>
<keyword evidence="5" id="KW-0723">Serine/threonine-protein kinase</keyword>
<dbReference type="PROSITE" id="PS00107">
    <property type="entry name" value="PROTEIN_KINASE_ATP"/>
    <property type="match status" value="1"/>
</dbReference>
<gene>
    <name evidence="25" type="ORF">C2845_PM01G40200</name>
</gene>
<feature type="binding site" evidence="21">
    <location>
        <position position="837"/>
    </location>
    <ligand>
        <name>ATP</name>
        <dbReference type="ChEBI" id="CHEBI:30616"/>
    </ligand>
</feature>
<dbReference type="InterPro" id="IPR000719">
    <property type="entry name" value="Prot_kinase_dom"/>
</dbReference>
<evidence type="ECO:0000256" key="10">
    <source>
        <dbReference type="ARBA" id="ARBA00022729"/>
    </source>
</evidence>
<evidence type="ECO:0000256" key="1">
    <source>
        <dbReference type="ARBA" id="ARBA00004162"/>
    </source>
</evidence>
<evidence type="ECO:0000256" key="18">
    <source>
        <dbReference type="ARBA" id="ARBA00023180"/>
    </source>
</evidence>
<dbReference type="GO" id="GO:0004674">
    <property type="term" value="F:protein serine/threonine kinase activity"/>
    <property type="evidence" value="ECO:0007669"/>
    <property type="project" value="UniProtKB-KW"/>
</dbReference>
<dbReference type="EC" id="2.7.11.1" evidence="3"/>
<dbReference type="FunFam" id="3.80.10.10:FF:000910">
    <property type="entry name" value="MDIS1-interacting receptor like kinase 2"/>
    <property type="match status" value="1"/>
</dbReference>
<keyword evidence="6" id="KW-0597">Phosphoprotein</keyword>
<evidence type="ECO:0000256" key="16">
    <source>
        <dbReference type="ARBA" id="ARBA00023136"/>
    </source>
</evidence>
<comment type="subcellular location">
    <subcellularLocation>
        <location evidence="1">Cell membrane</location>
        <topology evidence="1">Single-pass membrane protein</topology>
    </subcellularLocation>
    <subcellularLocation>
        <location evidence="2">Membrane</location>
        <topology evidence="2">Single-pass type I membrane protein</topology>
    </subcellularLocation>
</comment>
<evidence type="ECO:0000256" key="14">
    <source>
        <dbReference type="ARBA" id="ARBA00022840"/>
    </source>
</evidence>
<dbReference type="Gene3D" id="3.80.10.10">
    <property type="entry name" value="Ribonuclease Inhibitor"/>
    <property type="match status" value="3"/>
</dbReference>
<keyword evidence="13" id="KW-0418">Kinase</keyword>
<dbReference type="Pfam" id="PF00069">
    <property type="entry name" value="Pkinase"/>
    <property type="match status" value="1"/>
</dbReference>
<dbReference type="InterPro" id="IPR051420">
    <property type="entry name" value="Ser_Thr_Kinases_DiverseReg"/>
</dbReference>
<evidence type="ECO:0000256" key="23">
    <source>
        <dbReference type="SAM" id="SignalP"/>
    </source>
</evidence>
<dbReference type="InterPro" id="IPR008266">
    <property type="entry name" value="Tyr_kinase_AS"/>
</dbReference>
<keyword evidence="14 21" id="KW-0067">ATP-binding</keyword>
<evidence type="ECO:0000256" key="4">
    <source>
        <dbReference type="ARBA" id="ARBA00022475"/>
    </source>
</evidence>
<dbReference type="FunFam" id="3.80.10.10:FF:000655">
    <property type="entry name" value="Putative leucine-rich repeat receptor-like protein kinase"/>
    <property type="match status" value="1"/>
</dbReference>
<dbReference type="PRINTS" id="PR00019">
    <property type="entry name" value="LEURICHRPT"/>
</dbReference>
<comment type="catalytic activity">
    <reaction evidence="20">
        <text>L-seryl-[protein] + ATP = O-phospho-L-seryl-[protein] + ADP + H(+)</text>
        <dbReference type="Rhea" id="RHEA:17989"/>
        <dbReference type="Rhea" id="RHEA-COMP:9863"/>
        <dbReference type="Rhea" id="RHEA-COMP:11604"/>
        <dbReference type="ChEBI" id="CHEBI:15378"/>
        <dbReference type="ChEBI" id="CHEBI:29999"/>
        <dbReference type="ChEBI" id="CHEBI:30616"/>
        <dbReference type="ChEBI" id="CHEBI:83421"/>
        <dbReference type="ChEBI" id="CHEBI:456216"/>
        <dbReference type="EC" id="2.7.11.1"/>
    </reaction>
</comment>
<evidence type="ECO:0000256" key="20">
    <source>
        <dbReference type="ARBA" id="ARBA00048679"/>
    </source>
</evidence>
<evidence type="ECO:0000256" key="21">
    <source>
        <dbReference type="PROSITE-ProRule" id="PRU10141"/>
    </source>
</evidence>
<evidence type="ECO:0000256" key="15">
    <source>
        <dbReference type="ARBA" id="ARBA00022989"/>
    </source>
</evidence>
<keyword evidence="16 22" id="KW-0472">Membrane</keyword>
<dbReference type="OrthoDB" id="676979at2759"/>
<dbReference type="SMART" id="SM00369">
    <property type="entry name" value="LRR_TYP"/>
    <property type="match status" value="11"/>
</dbReference>
<dbReference type="PROSITE" id="PS50011">
    <property type="entry name" value="PROTEIN_KINASE_DOM"/>
    <property type="match status" value="1"/>
</dbReference>
<dbReference type="PROSITE" id="PS00109">
    <property type="entry name" value="PROTEIN_KINASE_TYR"/>
    <property type="match status" value="1"/>
</dbReference>
<evidence type="ECO:0000256" key="9">
    <source>
        <dbReference type="ARBA" id="ARBA00022692"/>
    </source>
</evidence>
<dbReference type="STRING" id="4540.A0A3L6TU02"/>
<dbReference type="SUPFAM" id="SSF56112">
    <property type="entry name" value="Protein kinase-like (PK-like)"/>
    <property type="match status" value="1"/>
</dbReference>
<dbReference type="Pfam" id="PF13855">
    <property type="entry name" value="LRR_8"/>
    <property type="match status" value="1"/>
</dbReference>
<evidence type="ECO:0000256" key="5">
    <source>
        <dbReference type="ARBA" id="ARBA00022527"/>
    </source>
</evidence>
<evidence type="ECO:0000256" key="17">
    <source>
        <dbReference type="ARBA" id="ARBA00023170"/>
    </source>
</evidence>
<comment type="catalytic activity">
    <reaction evidence="19">
        <text>L-threonyl-[protein] + ATP = O-phospho-L-threonyl-[protein] + ADP + H(+)</text>
        <dbReference type="Rhea" id="RHEA:46608"/>
        <dbReference type="Rhea" id="RHEA-COMP:11060"/>
        <dbReference type="Rhea" id="RHEA-COMP:11605"/>
        <dbReference type="ChEBI" id="CHEBI:15378"/>
        <dbReference type="ChEBI" id="CHEBI:30013"/>
        <dbReference type="ChEBI" id="CHEBI:30616"/>
        <dbReference type="ChEBI" id="CHEBI:61977"/>
        <dbReference type="ChEBI" id="CHEBI:456216"/>
        <dbReference type="EC" id="2.7.11.1"/>
    </reaction>
</comment>
<keyword evidence="15 22" id="KW-1133">Transmembrane helix</keyword>
<evidence type="ECO:0000256" key="2">
    <source>
        <dbReference type="ARBA" id="ARBA00004479"/>
    </source>
</evidence>
<keyword evidence="9 22" id="KW-0812">Transmembrane</keyword>
<evidence type="ECO:0000256" key="6">
    <source>
        <dbReference type="ARBA" id="ARBA00022553"/>
    </source>
</evidence>
<feature type="domain" description="Protein kinase" evidence="24">
    <location>
        <begin position="809"/>
        <end position="1086"/>
    </location>
</feature>
<protein>
    <recommendedName>
        <fullName evidence="3">non-specific serine/threonine protein kinase</fullName>
        <ecNumber evidence="3">2.7.11.1</ecNumber>
    </recommendedName>
</protein>
<dbReference type="Pfam" id="PF08263">
    <property type="entry name" value="LRRNT_2"/>
    <property type="match status" value="1"/>
</dbReference>
<dbReference type="Pfam" id="PF00560">
    <property type="entry name" value="LRR_1"/>
    <property type="match status" value="9"/>
</dbReference>
<dbReference type="InterPro" id="IPR011009">
    <property type="entry name" value="Kinase-like_dom_sf"/>
</dbReference>
<dbReference type="InterPro" id="IPR013210">
    <property type="entry name" value="LRR_N_plant-typ"/>
</dbReference>
<keyword evidence="17" id="KW-0675">Receptor</keyword>
<dbReference type="GO" id="GO:0005524">
    <property type="term" value="F:ATP binding"/>
    <property type="evidence" value="ECO:0007669"/>
    <property type="project" value="UniProtKB-UniRule"/>
</dbReference>
<comment type="caution">
    <text evidence="25">The sequence shown here is derived from an EMBL/GenBank/DDBJ whole genome shotgun (WGS) entry which is preliminary data.</text>
</comment>
<keyword evidence="26" id="KW-1185">Reference proteome</keyword>
<reference evidence="26" key="1">
    <citation type="journal article" date="2019" name="Nat. Commun.">
        <title>The genome of broomcorn millet.</title>
        <authorList>
            <person name="Zou C."/>
            <person name="Miki D."/>
            <person name="Li D."/>
            <person name="Tang Q."/>
            <person name="Xiao L."/>
            <person name="Rajput S."/>
            <person name="Deng P."/>
            <person name="Jia W."/>
            <person name="Huang R."/>
            <person name="Zhang M."/>
            <person name="Sun Y."/>
            <person name="Hu J."/>
            <person name="Fu X."/>
            <person name="Schnable P.S."/>
            <person name="Li F."/>
            <person name="Zhang H."/>
            <person name="Feng B."/>
            <person name="Zhu X."/>
            <person name="Liu R."/>
            <person name="Schnable J.C."/>
            <person name="Zhu J.-K."/>
            <person name="Zhang H."/>
        </authorList>
    </citation>
    <scope>NUCLEOTIDE SEQUENCE [LARGE SCALE GENOMIC DNA]</scope>
</reference>
<evidence type="ECO:0000313" key="26">
    <source>
        <dbReference type="Proteomes" id="UP000275267"/>
    </source>
</evidence>
<evidence type="ECO:0000256" key="7">
    <source>
        <dbReference type="ARBA" id="ARBA00022614"/>
    </source>
</evidence>
<organism evidence="25 26">
    <name type="scientific">Panicum miliaceum</name>
    <name type="common">Proso millet</name>
    <name type="synonym">Broomcorn millet</name>
    <dbReference type="NCBI Taxonomy" id="4540"/>
    <lineage>
        <taxon>Eukaryota</taxon>
        <taxon>Viridiplantae</taxon>
        <taxon>Streptophyta</taxon>
        <taxon>Embryophyta</taxon>
        <taxon>Tracheophyta</taxon>
        <taxon>Spermatophyta</taxon>
        <taxon>Magnoliopsida</taxon>
        <taxon>Liliopsida</taxon>
        <taxon>Poales</taxon>
        <taxon>Poaceae</taxon>
        <taxon>PACMAD clade</taxon>
        <taxon>Panicoideae</taxon>
        <taxon>Panicodae</taxon>
        <taxon>Paniceae</taxon>
        <taxon>Panicinae</taxon>
        <taxon>Panicum</taxon>
        <taxon>Panicum sect. Panicum</taxon>
    </lineage>
</organism>
<evidence type="ECO:0000256" key="13">
    <source>
        <dbReference type="ARBA" id="ARBA00022777"/>
    </source>
</evidence>
<dbReference type="GO" id="GO:0005886">
    <property type="term" value="C:plasma membrane"/>
    <property type="evidence" value="ECO:0007669"/>
    <property type="project" value="UniProtKB-SubCell"/>
</dbReference>
<dbReference type="InterPro" id="IPR003591">
    <property type="entry name" value="Leu-rich_rpt_typical-subtyp"/>
</dbReference>
<keyword evidence="18" id="KW-0325">Glycoprotein</keyword>
<keyword evidence="11" id="KW-0677">Repeat</keyword>
<accession>A0A3L6TU02</accession>
<evidence type="ECO:0000313" key="25">
    <source>
        <dbReference type="EMBL" id="RLN43096.1"/>
    </source>
</evidence>
<dbReference type="FunFam" id="1.10.510.10:FF:000445">
    <property type="entry name" value="MDIS1-interacting receptor like kinase 2"/>
    <property type="match status" value="1"/>
</dbReference>
<keyword evidence="10 23" id="KW-0732">Signal</keyword>
<dbReference type="PANTHER" id="PTHR48005:SF44">
    <property type="entry name" value="MDIS1-INTERACTING RECEPTOR LIKE KINASE 2-LIKE ISOFORM X1"/>
    <property type="match status" value="1"/>
</dbReference>
<dbReference type="FunFam" id="3.80.10.10:FF:000095">
    <property type="entry name" value="LRR receptor-like serine/threonine-protein kinase GSO1"/>
    <property type="match status" value="1"/>
</dbReference>
<dbReference type="Gene3D" id="1.10.510.10">
    <property type="entry name" value="Transferase(Phosphotransferase) domain 1"/>
    <property type="match status" value="1"/>
</dbReference>
<feature type="chain" id="PRO_5018114064" description="non-specific serine/threonine protein kinase" evidence="23">
    <location>
        <begin position="33"/>
        <end position="1105"/>
    </location>
</feature>
<sequence length="1105" mass="118050">MPTPRPAPTRLPLAAPLLVALVLALAAGAANAATPPSPAAALLAWKSSLGDPPALSTWADSTSLCTGWRGVACDAAGRVTSLRLRGLGLAGGLGALDAAAFPGLTALDLNGNNLAGPIPASLSRLRALDTLDSGPIPDVLPGRLPNLRWLNLSANAFSGRIPASFARLTLLQDLHVGGNNLTGGVPEFLGSMPQLRVLELGGSPLGGPLPRVLGQLKMLQHLDVKNAGLVSTLPPELGSLSNLVFVDLSGNHLSGSLPASFAGMQKMREFGISSTNLTGGIPGRLFASWPELISFQAQSNSLSGKIRRSNNLTGSIPPELGELANLNELDLSVNWLTGPIPSSFGNLKQLMRLALFFNGLTGKIPPEIGNMTALQVLDVNTNRLEGEVPSTISSPRNLQYLALFDNNLSGTIPPDLGEGLALTDVSFANNSFSGELPRSLCEGLALQNFTANHNNFSGELPPCMKNCSDLYRVRLEGNHFTGDISEVFGVHPNMDYLDVSGNKLTDRLSDDWGQCTKVTRLHMDGNSLSGGIPVAFESMASLQDLSLAANNLTGAIPPELGGISVLFNLNLSQNSFSGPIPTSLGNNSKLQKVDLSGNMLNGTIPVGIGNLGSLTYLDLSKNKLSGHIPGELGNLVQLQIVLDLSSNSMSGPIPSNLEKLMNLQKLNLSRNELSGSIPAGFSRMSSLETVDFSYNQLTGEIPSGNAFQNSSAEAYIGNLGLCGNVQGIPSCDRSTSSGHHKRTVIEIVLSVVGAVLLTAIVAYLILACRRRPREQKVSEVSTSDPYESMIWEKEGKFTFLDIVNATDSFSESFCIGKGGFGSVYKAELASGQVVAVKRFHVAETGDISEASKKSFENEIKALTEVRHRNIVKLHGFCTSGDYMYLVYEYLERGSLGKTLYSEEGKKKLDWGMRMKVVQGVAHALAYLHHDWNPAIVHRDITVNNILLESEFKPRLSDFGTAKLLGSASTNWTSVAGSYGYMAPELAYTTRVTEKCDVYSFGVITLEVMMGKHPGDLLTSLPAISASKDDHLLLQDILDQRLDPPMGELAEEIVFVVRIALACTQANPESRPSMRSVAQEISAHTQACLSEPFRQITVSKLTDYQK</sequence>
<proteinExistence type="predicted"/>
<evidence type="ECO:0000256" key="11">
    <source>
        <dbReference type="ARBA" id="ARBA00022737"/>
    </source>
</evidence>
<evidence type="ECO:0000256" key="8">
    <source>
        <dbReference type="ARBA" id="ARBA00022679"/>
    </source>
</evidence>
<dbReference type="InterPro" id="IPR017441">
    <property type="entry name" value="Protein_kinase_ATP_BS"/>
</dbReference>
<feature type="transmembrane region" description="Helical" evidence="22">
    <location>
        <begin position="747"/>
        <end position="766"/>
    </location>
</feature>